<sequence>MSDSDSDSDYGADWEAVRDKMTAKLMAASTNDTIIALRPSEEVFERWSRIAIETRAEAAQRMKLCAFWLPILLQREECTTTAWALQIGLIDLNDDLSLKHLHKIEVLEAIFRALEKGTLKKDQTKHVIWISNMFNLRSPEVLEDALHWLERTGEPSIRRYIMDLGHPTTCFKALHLIFTEFAKYIQNMGNNLEKTMKALMAQPSDYNKEKSEEMKKKGNENFTKNQYEDAVKFYSKAIKFYPDNHIIYGNRALTYLRSQKYLKAVGDGKRAILIKPLWAKGHYRYCEALFSLGEVKRAIEANKLAQTLCKRDREGVKDLEQQLQKFMGEQAVIQQADGTLTVLEPNRIRTTSTHTVVDLSGLNTGSSLRIGLVKNAPPQTKVLHGKGERKPVKNVKNEKATLAVQSSPKVSKPLKSEVPLKNDKKMPTTKEFSVTAKKKSKNRKRFEDEKLEESKPGVCKQFKTMVQDGYTALADHRSRNAEQAFRQAVEFLENSKELGLSTMDVLLLHFGRVSALTDIGLPEELGQAHRLLEKMKSYELRTFQCLVFYAIGRVYFRENRFAVALKQFSDSLQMVKNQITPG</sequence>
<gene>
    <name evidence="1" type="ORF">E3U43_023053</name>
</gene>
<accession>A0ACD3R797</accession>
<protein>
    <submittedName>
        <fullName evidence="1">Uncharacterized protein</fullName>
    </submittedName>
</protein>
<organism evidence="1 2">
    <name type="scientific">Larimichthys crocea</name>
    <name type="common">Large yellow croaker</name>
    <name type="synonym">Pseudosciaena crocea</name>
    <dbReference type="NCBI Taxonomy" id="215358"/>
    <lineage>
        <taxon>Eukaryota</taxon>
        <taxon>Metazoa</taxon>
        <taxon>Chordata</taxon>
        <taxon>Craniata</taxon>
        <taxon>Vertebrata</taxon>
        <taxon>Euteleostomi</taxon>
        <taxon>Actinopterygii</taxon>
        <taxon>Neopterygii</taxon>
        <taxon>Teleostei</taxon>
        <taxon>Neoteleostei</taxon>
        <taxon>Acanthomorphata</taxon>
        <taxon>Eupercaria</taxon>
        <taxon>Sciaenidae</taxon>
        <taxon>Larimichthys</taxon>
    </lineage>
</organism>
<evidence type="ECO:0000313" key="1">
    <source>
        <dbReference type="EMBL" id="TMS14573.1"/>
    </source>
</evidence>
<comment type="caution">
    <text evidence="1">The sequence shown here is derived from an EMBL/GenBank/DDBJ whole genome shotgun (WGS) entry which is preliminary data.</text>
</comment>
<reference evidence="1" key="1">
    <citation type="submission" date="2018-11" db="EMBL/GenBank/DDBJ databases">
        <title>The sequence and de novo assembly of Larimichthys crocea genome using PacBio and Hi-C technologies.</title>
        <authorList>
            <person name="Xu P."/>
            <person name="Chen B."/>
            <person name="Zhou Z."/>
            <person name="Ke Q."/>
            <person name="Wu Y."/>
            <person name="Bai H."/>
            <person name="Pu F."/>
        </authorList>
    </citation>
    <scope>NUCLEOTIDE SEQUENCE</scope>
    <source>
        <tissue evidence="1">Muscle</tissue>
    </source>
</reference>
<name>A0ACD3R797_LARCR</name>
<dbReference type="Proteomes" id="UP000793456">
    <property type="component" value="Chromosome X"/>
</dbReference>
<keyword evidence="2" id="KW-1185">Reference proteome</keyword>
<proteinExistence type="predicted"/>
<evidence type="ECO:0000313" key="2">
    <source>
        <dbReference type="Proteomes" id="UP000793456"/>
    </source>
</evidence>
<dbReference type="EMBL" id="CM011683">
    <property type="protein sequence ID" value="TMS14573.1"/>
    <property type="molecule type" value="Genomic_DNA"/>
</dbReference>